<sequence>MTKETTTSQTEVCVVGVASPDGRALGPGEGHIVVHGVLRVRDAAADVAPGPVQARHFDSSRRLLGIAEPDARDLLDARLPAVLSSAATADPDEHDEAAQDFKYPADVAQDDAVADFHVSGRGH</sequence>
<dbReference type="AlphaFoldDB" id="A0A4Z2J8E2"/>
<dbReference type="EMBL" id="SRLO01000016">
    <property type="protein sequence ID" value="TNN86287.1"/>
    <property type="molecule type" value="Genomic_DNA"/>
</dbReference>
<name>A0A4Z2J8E2_9TELE</name>
<reference evidence="1 2" key="1">
    <citation type="submission" date="2019-03" db="EMBL/GenBank/DDBJ databases">
        <title>First draft genome of Liparis tanakae, snailfish: a comprehensive survey of snailfish specific genes.</title>
        <authorList>
            <person name="Kim W."/>
            <person name="Song I."/>
            <person name="Jeong J.-H."/>
            <person name="Kim D."/>
            <person name="Kim S."/>
            <person name="Ryu S."/>
            <person name="Song J.Y."/>
            <person name="Lee S.K."/>
        </authorList>
    </citation>
    <scope>NUCLEOTIDE SEQUENCE [LARGE SCALE GENOMIC DNA]</scope>
    <source>
        <tissue evidence="1">Muscle</tissue>
    </source>
</reference>
<keyword evidence="2" id="KW-1185">Reference proteome</keyword>
<comment type="caution">
    <text evidence="1">The sequence shown here is derived from an EMBL/GenBank/DDBJ whole genome shotgun (WGS) entry which is preliminary data.</text>
</comment>
<proteinExistence type="predicted"/>
<gene>
    <name evidence="1" type="ORF">EYF80_003372</name>
</gene>
<evidence type="ECO:0000313" key="1">
    <source>
        <dbReference type="EMBL" id="TNN86287.1"/>
    </source>
</evidence>
<protein>
    <submittedName>
        <fullName evidence="1">Uncharacterized protein</fullName>
    </submittedName>
</protein>
<dbReference type="Proteomes" id="UP000314294">
    <property type="component" value="Unassembled WGS sequence"/>
</dbReference>
<accession>A0A4Z2J8E2</accession>
<evidence type="ECO:0000313" key="2">
    <source>
        <dbReference type="Proteomes" id="UP000314294"/>
    </source>
</evidence>
<organism evidence="1 2">
    <name type="scientific">Liparis tanakae</name>
    <name type="common">Tanaka's snailfish</name>
    <dbReference type="NCBI Taxonomy" id="230148"/>
    <lineage>
        <taxon>Eukaryota</taxon>
        <taxon>Metazoa</taxon>
        <taxon>Chordata</taxon>
        <taxon>Craniata</taxon>
        <taxon>Vertebrata</taxon>
        <taxon>Euteleostomi</taxon>
        <taxon>Actinopterygii</taxon>
        <taxon>Neopterygii</taxon>
        <taxon>Teleostei</taxon>
        <taxon>Neoteleostei</taxon>
        <taxon>Acanthomorphata</taxon>
        <taxon>Eupercaria</taxon>
        <taxon>Perciformes</taxon>
        <taxon>Cottioidei</taxon>
        <taxon>Cottales</taxon>
        <taxon>Liparidae</taxon>
        <taxon>Liparis</taxon>
    </lineage>
</organism>